<reference evidence="1" key="1">
    <citation type="submission" date="2021-06" db="EMBL/GenBank/DDBJ databases">
        <authorList>
            <person name="Kallberg Y."/>
            <person name="Tangrot J."/>
            <person name="Rosling A."/>
        </authorList>
    </citation>
    <scope>NUCLEOTIDE SEQUENCE</scope>
    <source>
        <strain evidence="1">87-6 pot B 2015</strain>
    </source>
</reference>
<keyword evidence="2" id="KW-1185">Reference proteome</keyword>
<organism evidence="1 2">
    <name type="scientific">Funneliformis mosseae</name>
    <name type="common">Endomycorrhizal fungus</name>
    <name type="synonym">Glomus mosseae</name>
    <dbReference type="NCBI Taxonomy" id="27381"/>
    <lineage>
        <taxon>Eukaryota</taxon>
        <taxon>Fungi</taxon>
        <taxon>Fungi incertae sedis</taxon>
        <taxon>Mucoromycota</taxon>
        <taxon>Glomeromycotina</taxon>
        <taxon>Glomeromycetes</taxon>
        <taxon>Glomerales</taxon>
        <taxon>Glomeraceae</taxon>
        <taxon>Funneliformis</taxon>
    </lineage>
</organism>
<proteinExistence type="predicted"/>
<protein>
    <submittedName>
        <fullName evidence="1">2470_t:CDS:1</fullName>
    </submittedName>
</protein>
<sequence>MDGSKEHLIIDYDKVVGSNTTNKGNYIYLNDEIDDQEDRNIKIYLEKRKNNIGDKEYEDDYYET</sequence>
<name>A0A9N9AWL2_FUNMO</name>
<accession>A0A9N9AWL2</accession>
<gene>
    <name evidence="1" type="ORF">FMOSSE_LOCUS6051</name>
</gene>
<dbReference type="EMBL" id="CAJVPP010001228">
    <property type="protein sequence ID" value="CAG8542533.1"/>
    <property type="molecule type" value="Genomic_DNA"/>
</dbReference>
<evidence type="ECO:0000313" key="1">
    <source>
        <dbReference type="EMBL" id="CAG8542533.1"/>
    </source>
</evidence>
<evidence type="ECO:0000313" key="2">
    <source>
        <dbReference type="Proteomes" id="UP000789375"/>
    </source>
</evidence>
<dbReference type="Proteomes" id="UP000789375">
    <property type="component" value="Unassembled WGS sequence"/>
</dbReference>
<dbReference type="AlphaFoldDB" id="A0A9N9AWL2"/>
<comment type="caution">
    <text evidence="1">The sequence shown here is derived from an EMBL/GenBank/DDBJ whole genome shotgun (WGS) entry which is preliminary data.</text>
</comment>